<organism evidence="2 3">
    <name type="scientific">Collibacillus ludicampi</name>
    <dbReference type="NCBI Taxonomy" id="2771369"/>
    <lineage>
        <taxon>Bacteria</taxon>
        <taxon>Bacillati</taxon>
        <taxon>Bacillota</taxon>
        <taxon>Bacilli</taxon>
        <taxon>Bacillales</taxon>
        <taxon>Alicyclobacillaceae</taxon>
        <taxon>Collibacillus</taxon>
    </lineage>
</organism>
<dbReference type="InterPro" id="IPR050194">
    <property type="entry name" value="Glycosyltransferase_grp1"/>
</dbReference>
<dbReference type="Gene3D" id="3.40.50.2000">
    <property type="entry name" value="Glycogen Phosphorylase B"/>
    <property type="match status" value="1"/>
</dbReference>
<feature type="domain" description="Spore protein YkvP/CgeB glycosyl transferase-like" evidence="1">
    <location>
        <begin position="134"/>
        <end position="272"/>
    </location>
</feature>
<dbReference type="Pfam" id="PF13524">
    <property type="entry name" value="Glyco_trans_1_2"/>
    <property type="match status" value="1"/>
</dbReference>
<dbReference type="Gene3D" id="3.40.50.11010">
    <property type="match status" value="1"/>
</dbReference>
<evidence type="ECO:0000259" key="1">
    <source>
        <dbReference type="Pfam" id="PF13524"/>
    </source>
</evidence>
<evidence type="ECO:0000313" key="2">
    <source>
        <dbReference type="EMBL" id="GIM45662.1"/>
    </source>
</evidence>
<proteinExistence type="predicted"/>
<sequence>MNFNKHKLIKNKYDYVWITSPFILQFINLEKIRYSKLIYDCMDDYLAFPQDDHSIEYLRSLENQLLERADIVLVSSKRLQELVRERGFRRPVHLVYNALEPNNSYQDSNIKGDDGFFNIVYFGTISEWFDFNSIFELLRRHEDIRFTIIGPSEVSLPHHERINYTGPVKYEELKRYARDADAFIMPFVLNSLVESVDPVKVYEYTAYLKPTFVVRYRETEKFEDIAFLYNDVEELSSQVELAKNRKLHKMNERKLRQFIYNNSWDSRARQIFEILERDI</sequence>
<evidence type="ECO:0000313" key="3">
    <source>
        <dbReference type="Proteomes" id="UP001057291"/>
    </source>
</evidence>
<name>A0AAV4LCY4_9BACL</name>
<dbReference type="InterPro" id="IPR055259">
    <property type="entry name" value="YkvP/CgeB_Glyco_trans-like"/>
</dbReference>
<dbReference type="AlphaFoldDB" id="A0AAV4LCY4"/>
<comment type="caution">
    <text evidence="2">The sequence shown here is derived from an EMBL/GenBank/DDBJ whole genome shotgun (WGS) entry which is preliminary data.</text>
</comment>
<dbReference type="EMBL" id="BOQE01000001">
    <property type="protein sequence ID" value="GIM45662.1"/>
    <property type="molecule type" value="Genomic_DNA"/>
</dbReference>
<dbReference type="SUPFAM" id="SSF53756">
    <property type="entry name" value="UDP-Glycosyltransferase/glycogen phosphorylase"/>
    <property type="match status" value="1"/>
</dbReference>
<accession>A0AAV4LCY4</accession>
<dbReference type="PANTHER" id="PTHR45947:SF3">
    <property type="entry name" value="SULFOQUINOVOSYL TRANSFERASE SQD2"/>
    <property type="match status" value="1"/>
</dbReference>
<dbReference type="Proteomes" id="UP001057291">
    <property type="component" value="Unassembled WGS sequence"/>
</dbReference>
<reference evidence="2" key="1">
    <citation type="journal article" date="2023" name="Int. J. Syst. Evol. Microbiol.">
        <title>Collibacillus ludicampi gen. nov., sp. nov., a new soil bacterium of the family Alicyclobacillaceae.</title>
        <authorList>
            <person name="Jojima T."/>
            <person name="Ioku Y."/>
            <person name="Fukuta Y."/>
            <person name="Shirasaka N."/>
            <person name="Matsumura Y."/>
            <person name="Mori M."/>
        </authorList>
    </citation>
    <scope>NUCLEOTIDE SEQUENCE</scope>
    <source>
        <strain evidence="2">TP075</strain>
    </source>
</reference>
<gene>
    <name evidence="2" type="ORF">DNHGIG_12110</name>
</gene>
<dbReference type="PANTHER" id="PTHR45947">
    <property type="entry name" value="SULFOQUINOVOSYL TRANSFERASE SQD2"/>
    <property type="match status" value="1"/>
</dbReference>
<protein>
    <recommendedName>
        <fullName evidence="1">Spore protein YkvP/CgeB glycosyl transferase-like domain-containing protein</fullName>
    </recommendedName>
</protein>
<keyword evidence="3" id="KW-1185">Reference proteome</keyword>
<dbReference type="GO" id="GO:0016758">
    <property type="term" value="F:hexosyltransferase activity"/>
    <property type="evidence" value="ECO:0007669"/>
    <property type="project" value="TreeGrafter"/>
</dbReference>